<dbReference type="Proteomes" id="UP000293719">
    <property type="component" value="Chromosome"/>
</dbReference>
<gene>
    <name evidence="1" type="ORF">E0E05_17040</name>
</gene>
<reference evidence="1 2" key="1">
    <citation type="journal article" date="2017" name="Int. J. Syst. Evol. Microbiol.">
        <title>Roseitalea porphyridii gen. nov., sp. nov., isolated from a red alga, and reclassification of Hoeflea suaedae Chung et al. 2013 as Pseudohoeflea suaedae gen. nov., comb. nov.</title>
        <authorList>
            <person name="Hyeon J.W."/>
            <person name="Jeong S.E."/>
            <person name="Baek K."/>
            <person name="Jeon C.O."/>
        </authorList>
    </citation>
    <scope>NUCLEOTIDE SEQUENCE [LARGE SCALE GENOMIC DNA]</scope>
    <source>
        <strain evidence="1 2">MA7-20</strain>
    </source>
</reference>
<protein>
    <submittedName>
        <fullName evidence="1">Pilus assembly protein</fullName>
    </submittedName>
</protein>
<proteinExistence type="predicted"/>
<dbReference type="RefSeq" id="WP_131617783.1">
    <property type="nucleotide sequence ID" value="NZ_CP036532.1"/>
</dbReference>
<dbReference type="KEGG" id="rpod:E0E05_17040"/>
<organism evidence="1 2">
    <name type="scientific">Roseitalea porphyridii</name>
    <dbReference type="NCBI Taxonomy" id="1852022"/>
    <lineage>
        <taxon>Bacteria</taxon>
        <taxon>Pseudomonadati</taxon>
        <taxon>Pseudomonadota</taxon>
        <taxon>Alphaproteobacteria</taxon>
        <taxon>Hyphomicrobiales</taxon>
        <taxon>Ahrensiaceae</taxon>
        <taxon>Roseitalea</taxon>
    </lineage>
</organism>
<accession>A0A4P6V5W7</accession>
<name>A0A4P6V5W7_9HYPH</name>
<dbReference type="EMBL" id="CP036532">
    <property type="protein sequence ID" value="QBK32139.1"/>
    <property type="molecule type" value="Genomic_DNA"/>
</dbReference>
<dbReference type="GeneID" id="90769010"/>
<dbReference type="AlphaFoldDB" id="A0A4P6V5W7"/>
<sequence length="413" mass="43779">MMRFIKDRAGGFSTSFALVGLFLAASVGVAVDYSIYANQRAAMKQSLETGVLAAVREAPVQGWDEDTIAAVVDSYVDANLRKASFGGAEYVLDVEPLPERGRVRATLWQNDHGYFVLGHFRKNPQIVVQAEAAIVSSANICVLALDGSAPAALSLGKARTSLTARNCGVFVNSTDRHAIHVEQQSTLSASQICTAGGYDARLVDMRPQPQVDCPVIPDPLAGRTPPSFGACDYRDVAVDRDATLHPGVYCGGLDINGTIEVKLTPGIYVIKDGPWTIGGNATLSGDNVGFYLTGSGSTMSFENSSNIALTAPRDGPMAGMLIFEDRASPPDRVFEISSKDAEMLLGTIYLPKGKLHVRGKNRFAGAAAWTAIIAREIVADDGPAIELNSDYAATDIPVPEGVGAVDGQVRLTQ</sequence>
<evidence type="ECO:0000313" key="1">
    <source>
        <dbReference type="EMBL" id="QBK32139.1"/>
    </source>
</evidence>
<dbReference type="OrthoDB" id="7418984at2"/>
<evidence type="ECO:0000313" key="2">
    <source>
        <dbReference type="Proteomes" id="UP000293719"/>
    </source>
</evidence>
<keyword evidence="2" id="KW-1185">Reference proteome</keyword>